<evidence type="ECO:0000313" key="3">
    <source>
        <dbReference type="Proteomes" id="UP000192468"/>
    </source>
</evidence>
<keyword evidence="1" id="KW-1133">Transmembrane helix</keyword>
<feature type="transmembrane region" description="Helical" evidence="1">
    <location>
        <begin position="12"/>
        <end position="34"/>
    </location>
</feature>
<name>A0A1W1X5X2_9CLOT</name>
<keyword evidence="1" id="KW-0472">Membrane</keyword>
<dbReference type="AlphaFoldDB" id="A0A1W1X5X2"/>
<dbReference type="STRING" id="1121291.SAMN02745134_00809"/>
<gene>
    <name evidence="2" type="ORF">SAMN02745134_00809</name>
</gene>
<dbReference type="RefSeq" id="WP_084113968.1">
    <property type="nucleotide sequence ID" value="NZ_FWXH01000002.1"/>
</dbReference>
<protein>
    <submittedName>
        <fullName evidence="2">Uncharacterized protein</fullName>
    </submittedName>
</protein>
<keyword evidence="3" id="KW-1185">Reference proteome</keyword>
<keyword evidence="1" id="KW-0812">Transmembrane</keyword>
<dbReference type="EMBL" id="FWXH01000002">
    <property type="protein sequence ID" value="SMC19359.1"/>
    <property type="molecule type" value="Genomic_DNA"/>
</dbReference>
<dbReference type="Proteomes" id="UP000192468">
    <property type="component" value="Unassembled WGS sequence"/>
</dbReference>
<evidence type="ECO:0000313" key="2">
    <source>
        <dbReference type="EMBL" id="SMC19359.1"/>
    </source>
</evidence>
<reference evidence="2 3" key="1">
    <citation type="submission" date="2017-04" db="EMBL/GenBank/DDBJ databases">
        <authorList>
            <person name="Afonso C.L."/>
            <person name="Miller P.J."/>
            <person name="Scott M.A."/>
            <person name="Spackman E."/>
            <person name="Goraichik I."/>
            <person name="Dimitrov K.M."/>
            <person name="Suarez D.L."/>
            <person name="Swayne D.E."/>
        </authorList>
    </citation>
    <scope>NUCLEOTIDE SEQUENCE [LARGE SCALE GENOMIC DNA]</scope>
    <source>
        <strain evidence="2 3">DSM 12555</strain>
    </source>
</reference>
<sequence>MYTFIDNLNKYPYFLFLTSISSIIGLLLSIYLIYKSNSIAKTVKSISISKDYNNNKDKFVNKFKVYKVSILEDDIKTKTIIHDILEDIYKFENLYKILFSNYELIKIYFIKIYLHKDFNKINFDKVCYKLDYLIGRFNKRED</sequence>
<evidence type="ECO:0000256" key="1">
    <source>
        <dbReference type="SAM" id="Phobius"/>
    </source>
</evidence>
<proteinExistence type="predicted"/>
<organism evidence="2 3">
    <name type="scientific">Clostridium acidisoli DSM 12555</name>
    <dbReference type="NCBI Taxonomy" id="1121291"/>
    <lineage>
        <taxon>Bacteria</taxon>
        <taxon>Bacillati</taxon>
        <taxon>Bacillota</taxon>
        <taxon>Clostridia</taxon>
        <taxon>Eubacteriales</taxon>
        <taxon>Clostridiaceae</taxon>
        <taxon>Clostridium</taxon>
    </lineage>
</organism>
<accession>A0A1W1X5X2</accession>